<protein>
    <submittedName>
        <fullName evidence="5">TetR/AcrR family transcriptional regulator</fullName>
    </submittedName>
</protein>
<feature type="region of interest" description="Disordered" evidence="3">
    <location>
        <begin position="1"/>
        <end position="24"/>
    </location>
</feature>
<dbReference type="GO" id="GO:0000976">
    <property type="term" value="F:transcription cis-regulatory region binding"/>
    <property type="evidence" value="ECO:0007669"/>
    <property type="project" value="TreeGrafter"/>
</dbReference>
<dbReference type="Proteomes" id="UP000305238">
    <property type="component" value="Unassembled WGS sequence"/>
</dbReference>
<organism evidence="5 6">
    <name type="scientific">Actinomadura geliboluensis</name>
    <dbReference type="NCBI Taxonomy" id="882440"/>
    <lineage>
        <taxon>Bacteria</taxon>
        <taxon>Bacillati</taxon>
        <taxon>Actinomycetota</taxon>
        <taxon>Actinomycetes</taxon>
        <taxon>Streptosporangiales</taxon>
        <taxon>Thermomonosporaceae</taxon>
        <taxon>Actinomadura</taxon>
    </lineage>
</organism>
<dbReference type="RefSeq" id="WP_138635983.1">
    <property type="nucleotide sequence ID" value="NZ_VCKZ01000048.1"/>
</dbReference>
<dbReference type="PANTHER" id="PTHR30055:SF184">
    <property type="entry name" value="HTH-TYPE TRANSCRIPTIONAL REGULATOR ETHR"/>
    <property type="match status" value="1"/>
</dbReference>
<dbReference type="InterPro" id="IPR009057">
    <property type="entry name" value="Homeodomain-like_sf"/>
</dbReference>
<proteinExistence type="predicted"/>
<evidence type="ECO:0000259" key="4">
    <source>
        <dbReference type="PROSITE" id="PS50977"/>
    </source>
</evidence>
<comment type="caution">
    <text evidence="5">The sequence shown here is derived from an EMBL/GenBank/DDBJ whole genome shotgun (WGS) entry which is preliminary data.</text>
</comment>
<dbReference type="OrthoDB" id="5242520at2"/>
<evidence type="ECO:0000313" key="5">
    <source>
        <dbReference type="EMBL" id="TMR40623.1"/>
    </source>
</evidence>
<dbReference type="PROSITE" id="PS50977">
    <property type="entry name" value="HTH_TETR_2"/>
    <property type="match status" value="1"/>
</dbReference>
<dbReference type="Pfam" id="PF21313">
    <property type="entry name" value="EthR_C"/>
    <property type="match status" value="1"/>
</dbReference>
<dbReference type="InterPro" id="IPR049397">
    <property type="entry name" value="EthR_C"/>
</dbReference>
<keyword evidence="1 2" id="KW-0238">DNA-binding</keyword>
<dbReference type="SUPFAM" id="SSF46689">
    <property type="entry name" value="Homeodomain-like"/>
    <property type="match status" value="1"/>
</dbReference>
<dbReference type="InterPro" id="IPR036271">
    <property type="entry name" value="Tet_transcr_reg_TetR-rel_C_sf"/>
</dbReference>
<dbReference type="Gene3D" id="1.10.357.10">
    <property type="entry name" value="Tetracycline Repressor, domain 2"/>
    <property type="match status" value="1"/>
</dbReference>
<dbReference type="AlphaFoldDB" id="A0A5S4H5X2"/>
<evidence type="ECO:0000313" key="6">
    <source>
        <dbReference type="Proteomes" id="UP000305238"/>
    </source>
</evidence>
<dbReference type="InterPro" id="IPR050109">
    <property type="entry name" value="HTH-type_TetR-like_transc_reg"/>
</dbReference>
<dbReference type="Pfam" id="PF00440">
    <property type="entry name" value="TetR_N"/>
    <property type="match status" value="1"/>
</dbReference>
<sequence>MTSADAASRRRRREAPRKGDLREQAILDAAEEQLGTQTLDSMTVESIARGAGITRNALYFYFASKQDVLAALVRRTVEQVANDAASTAAATGIEPTERIVRAVHNTERHWIQHGVVMRAAVELGAVIPEIGDMWTETVERYITVMTEVMLSAGLSAEGPGSAEDVARALCWMTERNFYYASAGKGGEDVLRHTSDVCIGIWHRMLP</sequence>
<accession>A0A5S4H5X2</accession>
<dbReference type="PRINTS" id="PR00455">
    <property type="entry name" value="HTHTETR"/>
</dbReference>
<name>A0A5S4H5X2_9ACTN</name>
<dbReference type="SUPFAM" id="SSF48498">
    <property type="entry name" value="Tetracyclin repressor-like, C-terminal domain"/>
    <property type="match status" value="1"/>
</dbReference>
<reference evidence="5 6" key="1">
    <citation type="submission" date="2019-05" db="EMBL/GenBank/DDBJ databases">
        <title>Draft genome sequence of Actinomadura geliboluensis A8036.</title>
        <authorList>
            <person name="Saricaoglu S."/>
            <person name="Isik K."/>
        </authorList>
    </citation>
    <scope>NUCLEOTIDE SEQUENCE [LARGE SCALE GENOMIC DNA]</scope>
    <source>
        <strain evidence="5 6">A8036</strain>
    </source>
</reference>
<evidence type="ECO:0000256" key="1">
    <source>
        <dbReference type="ARBA" id="ARBA00023125"/>
    </source>
</evidence>
<gene>
    <name evidence="5" type="ORF">ETD96_09715</name>
</gene>
<feature type="domain" description="HTH tetR-type" evidence="4">
    <location>
        <begin position="20"/>
        <end position="80"/>
    </location>
</feature>
<dbReference type="InterPro" id="IPR001647">
    <property type="entry name" value="HTH_TetR"/>
</dbReference>
<evidence type="ECO:0000256" key="2">
    <source>
        <dbReference type="PROSITE-ProRule" id="PRU00335"/>
    </source>
</evidence>
<dbReference type="EMBL" id="VCKZ01000048">
    <property type="protein sequence ID" value="TMR40623.1"/>
    <property type="molecule type" value="Genomic_DNA"/>
</dbReference>
<keyword evidence="6" id="KW-1185">Reference proteome</keyword>
<feature type="DNA-binding region" description="H-T-H motif" evidence="2">
    <location>
        <begin position="43"/>
        <end position="62"/>
    </location>
</feature>
<dbReference type="PANTHER" id="PTHR30055">
    <property type="entry name" value="HTH-TYPE TRANSCRIPTIONAL REGULATOR RUTR"/>
    <property type="match status" value="1"/>
</dbReference>
<evidence type="ECO:0000256" key="3">
    <source>
        <dbReference type="SAM" id="MobiDB-lite"/>
    </source>
</evidence>
<dbReference type="Gene3D" id="1.10.10.60">
    <property type="entry name" value="Homeodomain-like"/>
    <property type="match status" value="1"/>
</dbReference>
<dbReference type="GO" id="GO:0003700">
    <property type="term" value="F:DNA-binding transcription factor activity"/>
    <property type="evidence" value="ECO:0007669"/>
    <property type="project" value="TreeGrafter"/>
</dbReference>